<proteinExistence type="predicted"/>
<accession>A0A1I7WN88</accession>
<dbReference type="AlphaFoldDB" id="A0A1I7WN88"/>
<evidence type="ECO:0000313" key="1">
    <source>
        <dbReference type="Proteomes" id="UP000095283"/>
    </source>
</evidence>
<organism evidence="1 2">
    <name type="scientific">Heterorhabditis bacteriophora</name>
    <name type="common">Entomopathogenic nematode worm</name>
    <dbReference type="NCBI Taxonomy" id="37862"/>
    <lineage>
        <taxon>Eukaryota</taxon>
        <taxon>Metazoa</taxon>
        <taxon>Ecdysozoa</taxon>
        <taxon>Nematoda</taxon>
        <taxon>Chromadorea</taxon>
        <taxon>Rhabditida</taxon>
        <taxon>Rhabditina</taxon>
        <taxon>Rhabditomorpha</taxon>
        <taxon>Strongyloidea</taxon>
        <taxon>Heterorhabditidae</taxon>
        <taxon>Heterorhabditis</taxon>
    </lineage>
</organism>
<keyword evidence="1" id="KW-1185">Reference proteome</keyword>
<reference evidence="2" key="1">
    <citation type="submission" date="2016-11" db="UniProtKB">
        <authorList>
            <consortium name="WormBaseParasite"/>
        </authorList>
    </citation>
    <scope>IDENTIFICATION</scope>
</reference>
<protein>
    <submittedName>
        <fullName evidence="2">Transcriptional regulator</fullName>
    </submittedName>
</protein>
<dbReference type="WBParaSite" id="Hba_06606">
    <property type="protein sequence ID" value="Hba_06606"/>
    <property type="gene ID" value="Hba_06606"/>
</dbReference>
<sequence length="51" mass="5865">MKYDNMYKLDRSVGAALAVEQLLRNSYVFDTRVLARPEGDVEVIAAKRDYI</sequence>
<evidence type="ECO:0000313" key="2">
    <source>
        <dbReference type="WBParaSite" id="Hba_06606"/>
    </source>
</evidence>
<dbReference type="Proteomes" id="UP000095283">
    <property type="component" value="Unplaced"/>
</dbReference>
<name>A0A1I7WN88_HETBA</name>